<reference evidence="3 4" key="1">
    <citation type="submission" date="2017-06" db="EMBL/GenBank/DDBJ databases">
        <authorList>
            <person name="Kim H.J."/>
            <person name="Triplett B.A."/>
        </authorList>
    </citation>
    <scope>NUCLEOTIDE SEQUENCE [LARGE SCALE GENOMIC DNA]</scope>
    <source>
        <strain evidence="3 4">DSM 45207</strain>
    </source>
</reference>
<dbReference type="EMBL" id="FZNW01000022">
    <property type="protein sequence ID" value="SNR83893.1"/>
    <property type="molecule type" value="Genomic_DNA"/>
</dbReference>
<dbReference type="GO" id="GO:0004175">
    <property type="term" value="F:endopeptidase activity"/>
    <property type="evidence" value="ECO:0007669"/>
    <property type="project" value="UniProtKB-ARBA"/>
</dbReference>
<feature type="domain" description="CAAX prenyl protease 2/Lysostaphin resistance protein A-like" evidence="2">
    <location>
        <begin position="159"/>
        <end position="246"/>
    </location>
</feature>
<accession>A0A238ZMJ6</accession>
<proteinExistence type="predicted"/>
<dbReference type="RefSeq" id="WP_245818843.1">
    <property type="nucleotide sequence ID" value="NZ_FZNW01000022.1"/>
</dbReference>
<sequence length="257" mass="27009">MTISEQLDGSRATHPRAPRGRRAGIVMVIVFAAAEVVFLTASFLVVVPYALQGAPTAGKNLPPSALLLSVLVPTVLAALTALAGTAAFGGGRRAGRVRRELAIRWNWRHAGIGLVIGVGSLAITLPAASVWTAMVGEDDASSAVGDAFAGRDLGPAVALGAFLAMWLVAPLCEELIFRGTLWRALEHFRLNPWVIFALTTVIFAVAHMELLRSPLLLVVSIPVGLGRLLTGNVLTSIVTHQINNLLPAASLLSMTFG</sequence>
<dbReference type="AlphaFoldDB" id="A0A238ZMJ6"/>
<protein>
    <recommendedName>
        <fullName evidence="2">CAAX prenyl protease 2/Lysostaphin resistance protein A-like domain-containing protein</fullName>
    </recommendedName>
</protein>
<keyword evidence="1" id="KW-0472">Membrane</keyword>
<feature type="transmembrane region" description="Helical" evidence="1">
    <location>
        <begin position="66"/>
        <end position="89"/>
    </location>
</feature>
<feature type="transmembrane region" description="Helical" evidence="1">
    <location>
        <begin position="190"/>
        <end position="208"/>
    </location>
</feature>
<feature type="transmembrane region" description="Helical" evidence="1">
    <location>
        <begin position="25"/>
        <end position="46"/>
    </location>
</feature>
<evidence type="ECO:0000313" key="3">
    <source>
        <dbReference type="EMBL" id="SNR83893.1"/>
    </source>
</evidence>
<feature type="transmembrane region" description="Helical" evidence="1">
    <location>
        <begin position="110"/>
        <end position="133"/>
    </location>
</feature>
<keyword evidence="1" id="KW-1133">Transmembrane helix</keyword>
<dbReference type="Proteomes" id="UP000198348">
    <property type="component" value="Unassembled WGS sequence"/>
</dbReference>
<dbReference type="GO" id="GO:0080120">
    <property type="term" value="P:CAAX-box protein maturation"/>
    <property type="evidence" value="ECO:0007669"/>
    <property type="project" value="UniProtKB-ARBA"/>
</dbReference>
<evidence type="ECO:0000256" key="1">
    <source>
        <dbReference type="SAM" id="Phobius"/>
    </source>
</evidence>
<dbReference type="InterPro" id="IPR003675">
    <property type="entry name" value="Rce1/LyrA-like_dom"/>
</dbReference>
<gene>
    <name evidence="3" type="ORF">SAMN06265360_12229</name>
</gene>
<dbReference type="Pfam" id="PF02517">
    <property type="entry name" value="Rce1-like"/>
    <property type="match status" value="1"/>
</dbReference>
<organism evidence="3 4">
    <name type="scientific">Haloechinothrix alba</name>
    <dbReference type="NCBI Taxonomy" id="664784"/>
    <lineage>
        <taxon>Bacteria</taxon>
        <taxon>Bacillati</taxon>
        <taxon>Actinomycetota</taxon>
        <taxon>Actinomycetes</taxon>
        <taxon>Pseudonocardiales</taxon>
        <taxon>Pseudonocardiaceae</taxon>
        <taxon>Haloechinothrix</taxon>
    </lineage>
</organism>
<keyword evidence="1" id="KW-0812">Transmembrane</keyword>
<name>A0A238ZMJ6_9PSEU</name>
<feature type="transmembrane region" description="Helical" evidence="1">
    <location>
        <begin position="153"/>
        <end position="169"/>
    </location>
</feature>
<evidence type="ECO:0000313" key="4">
    <source>
        <dbReference type="Proteomes" id="UP000198348"/>
    </source>
</evidence>
<keyword evidence="4" id="KW-1185">Reference proteome</keyword>
<evidence type="ECO:0000259" key="2">
    <source>
        <dbReference type="Pfam" id="PF02517"/>
    </source>
</evidence>